<sequence>MRLSHISLTARDADALAAFYRRVFGCTELRARRRLRGAVVWRGNGLPGTAIDSLWLGLPGAAGVFLEILEYSETQHGVAPAVNSPGYGHLSFVVEDLEATMAAILAAGGQTQGEITNFGSAAAPFLIVYVRDPEGNVIELEQPD</sequence>
<evidence type="ECO:0000259" key="2">
    <source>
        <dbReference type="PROSITE" id="PS51819"/>
    </source>
</evidence>
<evidence type="ECO:0000313" key="3">
    <source>
        <dbReference type="EMBL" id="MCW1933238.1"/>
    </source>
</evidence>
<dbReference type="Pfam" id="PF00903">
    <property type="entry name" value="Glyoxalase"/>
    <property type="match status" value="1"/>
</dbReference>
<dbReference type="InterPro" id="IPR004360">
    <property type="entry name" value="Glyas_Fos-R_dOase_dom"/>
</dbReference>
<protein>
    <submittedName>
        <fullName evidence="3">VOC family protein</fullName>
    </submittedName>
</protein>
<dbReference type="PROSITE" id="PS51819">
    <property type="entry name" value="VOC"/>
    <property type="match status" value="1"/>
</dbReference>
<dbReference type="InterPro" id="IPR051785">
    <property type="entry name" value="MMCE/EMCE_epimerase"/>
</dbReference>
<feature type="domain" description="VOC" evidence="2">
    <location>
        <begin position="2"/>
        <end position="143"/>
    </location>
</feature>
<reference evidence="3 4" key="1">
    <citation type="submission" date="2022-10" db="EMBL/GenBank/DDBJ databases">
        <title>Pararhodobacter sp. nov., isolated from marine algae.</title>
        <authorList>
            <person name="Choi B.J."/>
            <person name="Kim J.M."/>
            <person name="Lee J.K."/>
            <person name="Choi D.G."/>
            <person name="Jeon C.O."/>
        </authorList>
    </citation>
    <scope>NUCLEOTIDE SEQUENCE [LARGE SCALE GENOMIC DNA]</scope>
    <source>
        <strain evidence="3 4">ZQ420</strain>
    </source>
</reference>
<dbReference type="SUPFAM" id="SSF54593">
    <property type="entry name" value="Glyoxalase/Bleomycin resistance protein/Dihydroxybiphenyl dioxygenase"/>
    <property type="match status" value="1"/>
</dbReference>
<dbReference type="Proteomes" id="UP001208938">
    <property type="component" value="Unassembled WGS sequence"/>
</dbReference>
<dbReference type="InterPro" id="IPR029068">
    <property type="entry name" value="Glyas_Bleomycin-R_OHBP_Dase"/>
</dbReference>
<dbReference type="InterPro" id="IPR037523">
    <property type="entry name" value="VOC_core"/>
</dbReference>
<evidence type="ECO:0000256" key="1">
    <source>
        <dbReference type="ARBA" id="ARBA00022723"/>
    </source>
</evidence>
<proteinExistence type="predicted"/>
<gene>
    <name evidence="3" type="ORF">OKW52_13455</name>
</gene>
<accession>A0ABT3H0J6</accession>
<dbReference type="PANTHER" id="PTHR43048">
    <property type="entry name" value="METHYLMALONYL-COA EPIMERASE"/>
    <property type="match status" value="1"/>
</dbReference>
<dbReference type="EMBL" id="JAPDFL010000001">
    <property type="protein sequence ID" value="MCW1933238.1"/>
    <property type="molecule type" value="Genomic_DNA"/>
</dbReference>
<name>A0ABT3H0J6_9RHOB</name>
<dbReference type="RefSeq" id="WP_264506176.1">
    <property type="nucleotide sequence ID" value="NZ_JAPDFL010000001.1"/>
</dbReference>
<evidence type="ECO:0000313" key="4">
    <source>
        <dbReference type="Proteomes" id="UP001208938"/>
    </source>
</evidence>
<keyword evidence="4" id="KW-1185">Reference proteome</keyword>
<organism evidence="3 4">
    <name type="scientific">Pararhodobacter zhoushanensis</name>
    <dbReference type="NCBI Taxonomy" id="2479545"/>
    <lineage>
        <taxon>Bacteria</taxon>
        <taxon>Pseudomonadati</taxon>
        <taxon>Pseudomonadota</taxon>
        <taxon>Alphaproteobacteria</taxon>
        <taxon>Rhodobacterales</taxon>
        <taxon>Paracoccaceae</taxon>
        <taxon>Pararhodobacter</taxon>
    </lineage>
</organism>
<dbReference type="PANTHER" id="PTHR43048:SF5">
    <property type="entry name" value="BLR5325 PROTEIN"/>
    <property type="match status" value="1"/>
</dbReference>
<keyword evidence="1" id="KW-0479">Metal-binding</keyword>
<comment type="caution">
    <text evidence="3">The sequence shown here is derived from an EMBL/GenBank/DDBJ whole genome shotgun (WGS) entry which is preliminary data.</text>
</comment>
<dbReference type="Gene3D" id="3.10.180.10">
    <property type="entry name" value="2,3-Dihydroxybiphenyl 1,2-Dioxygenase, domain 1"/>
    <property type="match status" value="1"/>
</dbReference>